<evidence type="ECO:0000313" key="2">
    <source>
        <dbReference type="EMBL" id="MBB6132273.1"/>
    </source>
</evidence>
<dbReference type="RefSeq" id="WP_183550237.1">
    <property type="nucleotide sequence ID" value="NZ_JACHBX010000001.1"/>
</dbReference>
<evidence type="ECO:0000256" key="1">
    <source>
        <dbReference type="SAM" id="Phobius"/>
    </source>
</evidence>
<protein>
    <submittedName>
        <fullName evidence="2">Tfp pilus assembly protein PilN</fullName>
    </submittedName>
</protein>
<keyword evidence="3" id="KW-1185">Reference proteome</keyword>
<reference evidence="2 3" key="1">
    <citation type="submission" date="2020-08" db="EMBL/GenBank/DDBJ databases">
        <title>The Agave Microbiome: Exploring the role of microbial communities in plant adaptations to desert environments.</title>
        <authorList>
            <person name="Partida-Martinez L.P."/>
        </authorList>
    </citation>
    <scope>NUCLEOTIDE SEQUENCE [LARGE SCALE GENOMIC DNA]</scope>
    <source>
        <strain evidence="2 3">AT3.2</strain>
    </source>
</reference>
<dbReference type="InterPro" id="IPR007813">
    <property type="entry name" value="PilN"/>
</dbReference>
<organism evidence="2 3">
    <name type="scientific">Massilia aurea</name>
    <dbReference type="NCBI Taxonomy" id="373040"/>
    <lineage>
        <taxon>Bacteria</taxon>
        <taxon>Pseudomonadati</taxon>
        <taxon>Pseudomonadota</taxon>
        <taxon>Betaproteobacteria</taxon>
        <taxon>Burkholderiales</taxon>
        <taxon>Oxalobacteraceae</taxon>
        <taxon>Telluria group</taxon>
        <taxon>Massilia</taxon>
    </lineage>
</organism>
<dbReference type="Pfam" id="PF05137">
    <property type="entry name" value="PilN"/>
    <property type="match status" value="1"/>
</dbReference>
<dbReference type="AlphaFoldDB" id="A0A7W9WX06"/>
<keyword evidence="1" id="KW-0472">Membrane</keyword>
<dbReference type="EMBL" id="JACHBX010000001">
    <property type="protein sequence ID" value="MBB6132273.1"/>
    <property type="molecule type" value="Genomic_DNA"/>
</dbReference>
<dbReference type="Proteomes" id="UP000540787">
    <property type="component" value="Unassembled WGS sequence"/>
</dbReference>
<name>A0A7W9WX06_9BURK</name>
<keyword evidence="1" id="KW-1133">Transmembrane helix</keyword>
<proteinExistence type="predicted"/>
<feature type="transmembrane region" description="Helical" evidence="1">
    <location>
        <begin position="24"/>
        <end position="46"/>
    </location>
</feature>
<comment type="caution">
    <text evidence="2">The sequence shown here is derived from an EMBL/GenBank/DDBJ whole genome shotgun (WGS) entry which is preliminary data.</text>
</comment>
<evidence type="ECO:0000313" key="3">
    <source>
        <dbReference type="Proteomes" id="UP000540787"/>
    </source>
</evidence>
<gene>
    <name evidence="2" type="ORF">HD842_000384</name>
</gene>
<accession>A0A7W9WX06</accession>
<sequence>MKRTRIDFAPPGLRRTLFRTPPRLIFMLPAVLAMCVPAGFMTQRYFEQQQELTDLQAALAVRSAPPPVVVAAAPKVTLAPAQVTAVNAAVQQLNLPWRDLAAALADATPASIALLALEPDAKRRTLRISAEAKNSDDMLAYITRLQAEEWFTSVVLMRHEVMQEDPNRPLRFQISVQWGTP</sequence>
<keyword evidence="1" id="KW-0812">Transmembrane</keyword>